<sequence length="96" mass="11256">MSNKFDARRGRTARHDKKKKMLLSVDSQTNKINLQKKNPTKHTNKQHKSLKSINKLDLSVQFAVKYLNLDNESARPSMQRTNKITINKIQLYTIFK</sequence>
<dbReference type="Proteomes" id="UP000276133">
    <property type="component" value="Unassembled WGS sequence"/>
</dbReference>
<dbReference type="EMBL" id="REGN01000313">
    <property type="protein sequence ID" value="RNA42841.1"/>
    <property type="molecule type" value="Genomic_DNA"/>
</dbReference>
<protein>
    <submittedName>
        <fullName evidence="2">Uncharacterized protein</fullName>
    </submittedName>
</protein>
<comment type="caution">
    <text evidence="2">The sequence shown here is derived from an EMBL/GenBank/DDBJ whole genome shotgun (WGS) entry which is preliminary data.</text>
</comment>
<dbReference type="AlphaFoldDB" id="A0A3M7T4B4"/>
<name>A0A3M7T4B4_BRAPC</name>
<accession>A0A3M7T4B4</accession>
<keyword evidence="3" id="KW-1185">Reference proteome</keyword>
<evidence type="ECO:0000313" key="3">
    <source>
        <dbReference type="Proteomes" id="UP000276133"/>
    </source>
</evidence>
<reference evidence="2 3" key="1">
    <citation type="journal article" date="2018" name="Sci. Rep.">
        <title>Genomic signatures of local adaptation to the degree of environmental predictability in rotifers.</title>
        <authorList>
            <person name="Franch-Gras L."/>
            <person name="Hahn C."/>
            <person name="Garcia-Roger E.M."/>
            <person name="Carmona M.J."/>
            <person name="Serra M."/>
            <person name="Gomez A."/>
        </authorList>
    </citation>
    <scope>NUCLEOTIDE SEQUENCE [LARGE SCALE GENOMIC DNA]</scope>
    <source>
        <strain evidence="2">HYR1</strain>
    </source>
</reference>
<proteinExistence type="predicted"/>
<evidence type="ECO:0000256" key="1">
    <source>
        <dbReference type="SAM" id="MobiDB-lite"/>
    </source>
</evidence>
<organism evidence="2 3">
    <name type="scientific">Brachionus plicatilis</name>
    <name type="common">Marine rotifer</name>
    <name type="synonym">Brachionus muelleri</name>
    <dbReference type="NCBI Taxonomy" id="10195"/>
    <lineage>
        <taxon>Eukaryota</taxon>
        <taxon>Metazoa</taxon>
        <taxon>Spiralia</taxon>
        <taxon>Gnathifera</taxon>
        <taxon>Rotifera</taxon>
        <taxon>Eurotatoria</taxon>
        <taxon>Monogononta</taxon>
        <taxon>Pseudotrocha</taxon>
        <taxon>Ploima</taxon>
        <taxon>Brachionidae</taxon>
        <taxon>Brachionus</taxon>
    </lineage>
</organism>
<gene>
    <name evidence="2" type="ORF">BpHYR1_015012</name>
</gene>
<feature type="compositionally biased region" description="Basic residues" evidence="1">
    <location>
        <begin position="38"/>
        <end position="49"/>
    </location>
</feature>
<evidence type="ECO:0000313" key="2">
    <source>
        <dbReference type="EMBL" id="RNA42841.1"/>
    </source>
</evidence>
<feature type="compositionally biased region" description="Polar residues" evidence="1">
    <location>
        <begin position="27"/>
        <end position="37"/>
    </location>
</feature>
<feature type="region of interest" description="Disordered" evidence="1">
    <location>
        <begin position="27"/>
        <end position="49"/>
    </location>
</feature>